<proteinExistence type="predicted"/>
<dbReference type="EMBL" id="BK016017">
    <property type="protein sequence ID" value="DAF89796.1"/>
    <property type="molecule type" value="Genomic_DNA"/>
</dbReference>
<evidence type="ECO:0000313" key="1">
    <source>
        <dbReference type="EMBL" id="DAF89796.1"/>
    </source>
</evidence>
<organism evidence="1">
    <name type="scientific">Siphoviridae sp. cteLh2</name>
    <dbReference type="NCBI Taxonomy" id="2825590"/>
    <lineage>
        <taxon>Viruses</taxon>
        <taxon>Duplodnaviria</taxon>
        <taxon>Heunggongvirae</taxon>
        <taxon>Uroviricota</taxon>
        <taxon>Caudoviricetes</taxon>
    </lineage>
</organism>
<name>A0A8S5U5S3_9CAUD</name>
<protein>
    <submittedName>
        <fullName evidence="1">Uncharacterized protein</fullName>
    </submittedName>
</protein>
<accession>A0A8S5U5S3</accession>
<sequence>MLYKGVKVNWISLIVDLEEYSEDWRDNERFVLSELDKLGVNLPVENPIEGLVYIELPSDKEYDTEYVSDVFNAIKTRFNNVKVNLYLDESIDGIGNTVDVELEEYIELCKE</sequence>
<reference evidence="1" key="1">
    <citation type="journal article" date="2021" name="Proc. Natl. Acad. Sci. U.S.A.">
        <title>A Catalog of Tens of Thousands of Viruses from Human Metagenomes Reveals Hidden Associations with Chronic Diseases.</title>
        <authorList>
            <person name="Tisza M.J."/>
            <person name="Buck C.B."/>
        </authorList>
    </citation>
    <scope>NUCLEOTIDE SEQUENCE</scope>
    <source>
        <strain evidence="1">CteLh2</strain>
    </source>
</reference>